<evidence type="ECO:0008006" key="3">
    <source>
        <dbReference type="Google" id="ProtNLM"/>
    </source>
</evidence>
<dbReference type="AlphaFoldDB" id="A0A8X6L040"/>
<comment type="caution">
    <text evidence="1">The sequence shown here is derived from an EMBL/GenBank/DDBJ whole genome shotgun (WGS) entry which is preliminary data.</text>
</comment>
<protein>
    <recommendedName>
        <fullName evidence="3">PiggyBac transposable element-derived protein domain-containing protein</fullName>
    </recommendedName>
</protein>
<evidence type="ECO:0000313" key="1">
    <source>
        <dbReference type="EMBL" id="GFQ91639.1"/>
    </source>
</evidence>
<organism evidence="1 2">
    <name type="scientific">Trichonephila clavata</name>
    <name type="common">Joro spider</name>
    <name type="synonym">Nephila clavata</name>
    <dbReference type="NCBI Taxonomy" id="2740835"/>
    <lineage>
        <taxon>Eukaryota</taxon>
        <taxon>Metazoa</taxon>
        <taxon>Ecdysozoa</taxon>
        <taxon>Arthropoda</taxon>
        <taxon>Chelicerata</taxon>
        <taxon>Arachnida</taxon>
        <taxon>Araneae</taxon>
        <taxon>Araneomorphae</taxon>
        <taxon>Entelegynae</taxon>
        <taxon>Araneoidea</taxon>
        <taxon>Nephilidae</taxon>
        <taxon>Trichonephila</taxon>
    </lineage>
</organism>
<gene>
    <name evidence="1" type="ORF">TNCT_305761</name>
</gene>
<dbReference type="Proteomes" id="UP000887116">
    <property type="component" value="Unassembled WGS sequence"/>
</dbReference>
<name>A0A8X6L040_TRICU</name>
<evidence type="ECO:0000313" key="2">
    <source>
        <dbReference type="Proteomes" id="UP000887116"/>
    </source>
</evidence>
<sequence length="112" mass="12894">MQNFFSDNFYTSHELSSILEENLFFAVTLGAHIMSKCALIQSKVISKMESLFSDSNFDTKNKVIAVRWNDNRFVSVMTNFEETKSALETKDRTRKSKGSSKTGYNTNMHYIL</sequence>
<dbReference type="OrthoDB" id="6434956at2759"/>
<keyword evidence="2" id="KW-1185">Reference proteome</keyword>
<proteinExistence type="predicted"/>
<reference evidence="1" key="1">
    <citation type="submission" date="2020-07" db="EMBL/GenBank/DDBJ databases">
        <title>Multicomponent nature underlies the extraordinary mechanical properties of spider dragline silk.</title>
        <authorList>
            <person name="Kono N."/>
            <person name="Nakamura H."/>
            <person name="Mori M."/>
            <person name="Yoshida Y."/>
            <person name="Ohtoshi R."/>
            <person name="Malay A.D."/>
            <person name="Moran D.A.P."/>
            <person name="Tomita M."/>
            <person name="Numata K."/>
            <person name="Arakawa K."/>
        </authorList>
    </citation>
    <scope>NUCLEOTIDE SEQUENCE</scope>
</reference>
<dbReference type="EMBL" id="BMAO01033760">
    <property type="protein sequence ID" value="GFQ91639.1"/>
    <property type="molecule type" value="Genomic_DNA"/>
</dbReference>
<accession>A0A8X6L040</accession>